<evidence type="ECO:0000259" key="1">
    <source>
        <dbReference type="PROSITE" id="PS50994"/>
    </source>
</evidence>
<reference evidence="3" key="1">
    <citation type="journal article" date="2015" name="Nat. Genet.">
        <title>The genome and transcriptome of the zoonotic hookworm Ancylostoma ceylanicum identify infection-specific gene families.</title>
        <authorList>
            <person name="Schwarz E.M."/>
            <person name="Hu Y."/>
            <person name="Antoshechkin I."/>
            <person name="Miller M.M."/>
            <person name="Sternberg P.W."/>
            <person name="Aroian R.V."/>
        </authorList>
    </citation>
    <scope>NUCLEOTIDE SEQUENCE</scope>
    <source>
        <strain evidence="3">HY135</strain>
    </source>
</reference>
<dbReference type="PANTHER" id="PTHR37984:SF5">
    <property type="entry name" value="PROTEIN NYNRIN-LIKE"/>
    <property type="match status" value="1"/>
</dbReference>
<accession>A0A016VRN4</accession>
<dbReference type="FunFam" id="3.30.420.10:FF:000131">
    <property type="entry name" value="Protein CBG26278"/>
    <property type="match status" value="1"/>
</dbReference>
<dbReference type="OrthoDB" id="5832102at2759"/>
<dbReference type="InterPro" id="IPR050951">
    <property type="entry name" value="Retrovirus_Pol_polyprotein"/>
</dbReference>
<dbReference type="Pfam" id="PF00665">
    <property type="entry name" value="rve"/>
    <property type="match status" value="1"/>
</dbReference>
<evidence type="ECO:0000313" key="2">
    <source>
        <dbReference type="EMBL" id="EYC29707.1"/>
    </source>
</evidence>
<keyword evidence="3" id="KW-1185">Reference proteome</keyword>
<organism evidence="2 3">
    <name type="scientific">Ancylostoma ceylanicum</name>
    <dbReference type="NCBI Taxonomy" id="53326"/>
    <lineage>
        <taxon>Eukaryota</taxon>
        <taxon>Metazoa</taxon>
        <taxon>Ecdysozoa</taxon>
        <taxon>Nematoda</taxon>
        <taxon>Chromadorea</taxon>
        <taxon>Rhabditida</taxon>
        <taxon>Rhabditina</taxon>
        <taxon>Rhabditomorpha</taxon>
        <taxon>Strongyloidea</taxon>
        <taxon>Ancylostomatidae</taxon>
        <taxon>Ancylostomatinae</taxon>
        <taxon>Ancylostoma</taxon>
    </lineage>
</organism>
<dbReference type="Gene3D" id="3.30.420.10">
    <property type="entry name" value="Ribonuclease H-like superfamily/Ribonuclease H"/>
    <property type="match status" value="1"/>
</dbReference>
<dbReference type="InterPro" id="IPR012337">
    <property type="entry name" value="RNaseH-like_sf"/>
</dbReference>
<dbReference type="InterPro" id="IPR036397">
    <property type="entry name" value="RNaseH_sf"/>
</dbReference>
<dbReference type="PROSITE" id="PS50994">
    <property type="entry name" value="INTEGRASE"/>
    <property type="match status" value="1"/>
</dbReference>
<feature type="domain" description="Integrase catalytic" evidence="1">
    <location>
        <begin position="16"/>
        <end position="169"/>
    </location>
</feature>
<name>A0A016VRN4_9BILA</name>
<comment type="caution">
    <text evidence="2">The sequence shown here is derived from an EMBL/GenBank/DDBJ whole genome shotgun (WGS) entry which is preliminary data.</text>
</comment>
<dbReference type="EMBL" id="JARK01001342">
    <property type="protein sequence ID" value="EYC29707.1"/>
    <property type="molecule type" value="Genomic_DNA"/>
</dbReference>
<dbReference type="AlphaFoldDB" id="A0A016VRN4"/>
<dbReference type="GO" id="GO:0015074">
    <property type="term" value="P:DNA integration"/>
    <property type="evidence" value="ECO:0007669"/>
    <property type="project" value="InterPro"/>
</dbReference>
<dbReference type="SUPFAM" id="SSF53098">
    <property type="entry name" value="Ribonuclease H-like"/>
    <property type="match status" value="1"/>
</dbReference>
<dbReference type="PANTHER" id="PTHR37984">
    <property type="entry name" value="PROTEIN CBG26694"/>
    <property type="match status" value="1"/>
</dbReference>
<evidence type="ECO:0000313" key="3">
    <source>
        <dbReference type="Proteomes" id="UP000024635"/>
    </source>
</evidence>
<dbReference type="GO" id="GO:0003676">
    <property type="term" value="F:nucleic acid binding"/>
    <property type="evidence" value="ECO:0007669"/>
    <property type="project" value="InterPro"/>
</dbReference>
<sequence length="229" mass="25737">MVAKNPVKAELHSWPKPTAPWTRIHADFAGPIDGKYHLVVVDAFSKWPEIVQMNCISTSATIAVMKKIFAQFGNPQTLVTDNGTQFTSAPFQRFCHSCGITHVRSPPFHPQSNGQAERFVDTFKRGLAKLKGEEPTADALQTFLMAYRSTSCLSGSKHLSPAENFLERKLRTVLDLMNPCPEDPVVPRDVKMEALYNRRHGVRCRRFEVDDAMSRTIVDRNLHGRLASS</sequence>
<proteinExistence type="predicted"/>
<gene>
    <name evidence="2" type="primary">Acey_s0006.g3137</name>
    <name evidence="2" type="ORF">Y032_0006g3137</name>
</gene>
<protein>
    <recommendedName>
        <fullName evidence="1">Integrase catalytic domain-containing protein</fullName>
    </recommendedName>
</protein>
<dbReference type="Proteomes" id="UP000024635">
    <property type="component" value="Unassembled WGS sequence"/>
</dbReference>
<dbReference type="STRING" id="53326.A0A016VRN4"/>
<dbReference type="InterPro" id="IPR001584">
    <property type="entry name" value="Integrase_cat-core"/>
</dbReference>